<evidence type="ECO:0000256" key="4">
    <source>
        <dbReference type="ARBA" id="ARBA00022842"/>
    </source>
</evidence>
<dbReference type="Gene3D" id="3.60.10.10">
    <property type="entry name" value="Endonuclease/exonuclease/phosphatase"/>
    <property type="match status" value="1"/>
</dbReference>
<feature type="active site" description="Proton acceptor" evidence="5">
    <location>
        <position position="261"/>
    </location>
</feature>
<keyword evidence="10" id="KW-1185">Reference proteome</keyword>
<sequence>MSGLTIATWNINSVRLRAAQVAAFAQEASPDVICLQEIKCQEDQFPYKAFVEMGYPHAHVTGQKGMHGVATVSRLPIEPLEMQPVCSREEARAQRVRIEGIEIQNYYIPAGGDEPDPETNPRFAHKLDFVERLEAYVRERAKEEADIVAVGDFNIAPHENDVWSHKQLLSVVSHTPVETEGLERVRAAGDFIDVARALHPEEEKIFTWWSYRNRDWRKSNRGRRLDHIWVTPSLRVPALSSGRAAFTVWDHTRDWEKPSDHAPVTLRLKV</sequence>
<organism evidence="9 10">
    <name type="scientific">Marinicauda algicola</name>
    <dbReference type="NCBI Taxonomy" id="2029849"/>
    <lineage>
        <taxon>Bacteria</taxon>
        <taxon>Pseudomonadati</taxon>
        <taxon>Pseudomonadota</taxon>
        <taxon>Alphaproteobacteria</taxon>
        <taxon>Maricaulales</taxon>
        <taxon>Maricaulaceae</taxon>
        <taxon>Marinicauda</taxon>
    </lineage>
</organism>
<dbReference type="PANTHER" id="PTHR43250">
    <property type="entry name" value="EXODEOXYRIBONUCLEASE III"/>
    <property type="match status" value="1"/>
</dbReference>
<evidence type="ECO:0000313" key="9">
    <source>
        <dbReference type="EMBL" id="TGY89041.1"/>
    </source>
</evidence>
<accession>A0A4S2H1A2</accession>
<feature type="site" description="Interaction with DNA substrate" evidence="7">
    <location>
        <position position="261"/>
    </location>
</feature>
<dbReference type="InterPro" id="IPR036691">
    <property type="entry name" value="Endo/exonu/phosph_ase_sf"/>
</dbReference>
<evidence type="ECO:0000256" key="7">
    <source>
        <dbReference type="PIRSR" id="PIRSR604808-3"/>
    </source>
</evidence>
<dbReference type="CDD" id="cd09086">
    <property type="entry name" value="ExoIII-like_AP-endo"/>
    <property type="match status" value="1"/>
</dbReference>
<keyword evidence="4 6" id="KW-0460">Magnesium</keyword>
<dbReference type="GO" id="GO:0006281">
    <property type="term" value="P:DNA repair"/>
    <property type="evidence" value="ECO:0007669"/>
    <property type="project" value="InterPro"/>
</dbReference>
<dbReference type="Pfam" id="PF03372">
    <property type="entry name" value="Exo_endo_phos"/>
    <property type="match status" value="1"/>
</dbReference>
<name>A0A4S2H1A2_9PROT</name>
<feature type="binding site" evidence="6">
    <location>
        <position position="10"/>
    </location>
    <ligand>
        <name>Mg(2+)</name>
        <dbReference type="ChEBI" id="CHEBI:18420"/>
        <label>1</label>
    </ligand>
</feature>
<comment type="caution">
    <text evidence="9">The sequence shown here is derived from an EMBL/GenBank/DDBJ whole genome shotgun (WGS) entry which is preliminary data.</text>
</comment>
<feature type="binding site" evidence="6">
    <location>
        <position position="152"/>
    </location>
    <ligand>
        <name>Mg(2+)</name>
        <dbReference type="ChEBI" id="CHEBI:18420"/>
        <label>1</label>
    </ligand>
</feature>
<dbReference type="GO" id="GO:0008311">
    <property type="term" value="F:double-stranded DNA 3'-5' DNA exonuclease activity"/>
    <property type="evidence" value="ECO:0007669"/>
    <property type="project" value="UniProtKB-EC"/>
</dbReference>
<dbReference type="InterPro" id="IPR005135">
    <property type="entry name" value="Endo/exonuclease/phosphatase"/>
</dbReference>
<dbReference type="OrthoDB" id="9803914at2"/>
<protein>
    <submittedName>
        <fullName evidence="9">Exodeoxyribonuclease III</fullName>
        <ecNumber evidence="9">3.1.11.2</ecNumber>
    </submittedName>
</protein>
<reference evidence="9 10" key="1">
    <citation type="journal article" date="2017" name="Int. J. Syst. Evol. Microbiol.">
        <title>Marinicauda algicola sp. nov., isolated from a marine red alga Rhodosorus marinus.</title>
        <authorList>
            <person name="Jeong S.E."/>
            <person name="Jeon S.H."/>
            <person name="Chun B.H."/>
            <person name="Kim D.W."/>
            <person name="Jeon C.O."/>
        </authorList>
    </citation>
    <scope>NUCLEOTIDE SEQUENCE [LARGE SCALE GENOMIC DNA]</scope>
    <source>
        <strain evidence="9 10">JCM 31718</strain>
    </source>
</reference>
<dbReference type="GO" id="GO:0046872">
    <property type="term" value="F:metal ion binding"/>
    <property type="evidence" value="ECO:0007669"/>
    <property type="project" value="UniProtKB-KW"/>
</dbReference>
<dbReference type="PROSITE" id="PS51435">
    <property type="entry name" value="AP_NUCLEASE_F1_4"/>
    <property type="match status" value="1"/>
</dbReference>
<evidence type="ECO:0000256" key="2">
    <source>
        <dbReference type="ARBA" id="ARBA00022723"/>
    </source>
</evidence>
<dbReference type="AlphaFoldDB" id="A0A4S2H1A2"/>
<evidence type="ECO:0000259" key="8">
    <source>
        <dbReference type="Pfam" id="PF03372"/>
    </source>
</evidence>
<keyword evidence="2 6" id="KW-0479">Metal-binding</keyword>
<dbReference type="PANTHER" id="PTHR43250:SF2">
    <property type="entry name" value="EXODEOXYRIBONUCLEASE III"/>
    <property type="match status" value="1"/>
</dbReference>
<proteinExistence type="inferred from homology"/>
<evidence type="ECO:0000256" key="1">
    <source>
        <dbReference type="ARBA" id="ARBA00007092"/>
    </source>
</evidence>
<keyword evidence="6" id="KW-0464">Manganese</keyword>
<evidence type="ECO:0000256" key="5">
    <source>
        <dbReference type="PIRSR" id="PIRSR604808-1"/>
    </source>
</evidence>
<dbReference type="RefSeq" id="WP_135995579.1">
    <property type="nucleotide sequence ID" value="NZ_CP071057.1"/>
</dbReference>
<evidence type="ECO:0000256" key="3">
    <source>
        <dbReference type="ARBA" id="ARBA00022801"/>
    </source>
</evidence>
<dbReference type="EMBL" id="SRXW01000002">
    <property type="protein sequence ID" value="TGY89041.1"/>
    <property type="molecule type" value="Genomic_DNA"/>
</dbReference>
<dbReference type="InterPro" id="IPR020847">
    <property type="entry name" value="AP_endonuclease_F1_BS"/>
</dbReference>
<feature type="active site" description="Proton donor/acceptor" evidence="5">
    <location>
        <position position="152"/>
    </location>
</feature>
<dbReference type="InterPro" id="IPR037493">
    <property type="entry name" value="ExoIII-like"/>
</dbReference>
<gene>
    <name evidence="9" type="primary">xth</name>
    <name evidence="9" type="ORF">E5163_07895</name>
</gene>
<evidence type="ECO:0000256" key="6">
    <source>
        <dbReference type="PIRSR" id="PIRSR604808-2"/>
    </source>
</evidence>
<dbReference type="GO" id="GO:0003677">
    <property type="term" value="F:DNA binding"/>
    <property type="evidence" value="ECO:0007669"/>
    <property type="project" value="InterPro"/>
</dbReference>
<dbReference type="GO" id="GO:0004519">
    <property type="term" value="F:endonuclease activity"/>
    <property type="evidence" value="ECO:0007669"/>
    <property type="project" value="InterPro"/>
</dbReference>
<keyword evidence="3 9" id="KW-0378">Hydrolase</keyword>
<feature type="domain" description="Endonuclease/exonuclease/phosphatase" evidence="8">
    <location>
        <begin position="7"/>
        <end position="261"/>
    </location>
</feature>
<feature type="site" description="Important for catalytic activity" evidence="7">
    <location>
        <position position="226"/>
    </location>
</feature>
<comment type="similarity">
    <text evidence="1">Belongs to the DNA repair enzymes AP/ExoA family.</text>
</comment>
<dbReference type="Proteomes" id="UP000308054">
    <property type="component" value="Unassembled WGS sequence"/>
</dbReference>
<feature type="site" description="Transition state stabilizer" evidence="7">
    <location>
        <position position="154"/>
    </location>
</feature>
<feature type="binding site" evidence="6">
    <location>
        <position position="261"/>
    </location>
    <ligand>
        <name>Mg(2+)</name>
        <dbReference type="ChEBI" id="CHEBI:18420"/>
        <label>1</label>
    </ligand>
</feature>
<dbReference type="NCBIfam" id="TIGR00633">
    <property type="entry name" value="xth"/>
    <property type="match status" value="1"/>
</dbReference>
<feature type="binding site" evidence="6">
    <location>
        <position position="154"/>
    </location>
    <ligand>
        <name>Mg(2+)</name>
        <dbReference type="ChEBI" id="CHEBI:18420"/>
        <label>1</label>
    </ligand>
</feature>
<dbReference type="InterPro" id="IPR004808">
    <property type="entry name" value="AP_endonuc_1"/>
</dbReference>
<evidence type="ECO:0000313" key="10">
    <source>
        <dbReference type="Proteomes" id="UP000308054"/>
    </source>
</evidence>
<comment type="cofactor">
    <cofactor evidence="6">
        <name>Mg(2+)</name>
        <dbReference type="ChEBI" id="CHEBI:18420"/>
    </cofactor>
    <cofactor evidence="6">
        <name>Mn(2+)</name>
        <dbReference type="ChEBI" id="CHEBI:29035"/>
    </cofactor>
    <text evidence="6">Probably binds two magnesium or manganese ions per subunit.</text>
</comment>
<dbReference type="PROSITE" id="PS00726">
    <property type="entry name" value="AP_NUCLEASE_F1_1"/>
    <property type="match status" value="1"/>
</dbReference>
<feature type="binding site" evidence="6">
    <location>
        <position position="260"/>
    </location>
    <ligand>
        <name>Mg(2+)</name>
        <dbReference type="ChEBI" id="CHEBI:18420"/>
        <label>1</label>
    </ligand>
</feature>
<feature type="active site" evidence="5">
    <location>
        <position position="107"/>
    </location>
</feature>
<feature type="binding site" evidence="6">
    <location>
        <position position="37"/>
    </location>
    <ligand>
        <name>Mg(2+)</name>
        <dbReference type="ChEBI" id="CHEBI:18420"/>
        <label>1</label>
    </ligand>
</feature>
<dbReference type="SUPFAM" id="SSF56219">
    <property type="entry name" value="DNase I-like"/>
    <property type="match status" value="1"/>
</dbReference>
<dbReference type="NCBIfam" id="TIGR00195">
    <property type="entry name" value="exoDNase_III"/>
    <property type="match status" value="1"/>
</dbReference>
<dbReference type="EC" id="3.1.11.2" evidence="9"/>